<feature type="non-terminal residue" evidence="1">
    <location>
        <position position="272"/>
    </location>
</feature>
<reference evidence="1" key="1">
    <citation type="submission" date="2023-10" db="EMBL/GenBank/DDBJ databases">
        <authorList>
            <person name="Chen Y."/>
            <person name="Shah S."/>
            <person name="Dougan E. K."/>
            <person name="Thang M."/>
            <person name="Chan C."/>
        </authorList>
    </citation>
    <scope>NUCLEOTIDE SEQUENCE [LARGE SCALE GENOMIC DNA]</scope>
</reference>
<keyword evidence="2" id="KW-1185">Reference proteome</keyword>
<protein>
    <recommendedName>
        <fullName evidence="3">Major facilitator superfamily (MFS) profile domain-containing protein</fullName>
    </recommendedName>
</protein>
<organism evidence="1 2">
    <name type="scientific">Prorocentrum cordatum</name>
    <dbReference type="NCBI Taxonomy" id="2364126"/>
    <lineage>
        <taxon>Eukaryota</taxon>
        <taxon>Sar</taxon>
        <taxon>Alveolata</taxon>
        <taxon>Dinophyceae</taxon>
        <taxon>Prorocentrales</taxon>
        <taxon>Prorocentraceae</taxon>
        <taxon>Prorocentrum</taxon>
    </lineage>
</organism>
<dbReference type="Proteomes" id="UP001189429">
    <property type="component" value="Unassembled WGS sequence"/>
</dbReference>
<gene>
    <name evidence="1" type="ORF">PCOR1329_LOCUS67946</name>
</gene>
<dbReference type="Gene3D" id="1.20.1250.20">
    <property type="entry name" value="MFS general substrate transporter like domains"/>
    <property type="match status" value="1"/>
</dbReference>
<sequence>MSTAPFAAFSLTGGVHGRDQSMDAAAIGTALALFKLGRLGTLVLLNVLPESGRHGPRLLPPRHLSHLLAAALGAAGALCTLGSSPAHLCAGALLLGFGWTDPILQVHAAEHARGCKAVKVQLLGWIWRGRLLGMLLGSVGSGYLYDAAGWRGVAALLAVPHLSYLAAGASSLQPAAPRPERRRQSPGRFSLDATAVARLQDFNAGRGEDLGGLRLPFVLLLLCACCAAEYTLGVMLSTMPLYFTTGLGSHETMDVFAFGALDALRVAMATTA</sequence>
<name>A0ABN9WJF5_9DINO</name>
<dbReference type="EMBL" id="CAUYUJ010018836">
    <property type="protein sequence ID" value="CAK0886650.1"/>
    <property type="molecule type" value="Genomic_DNA"/>
</dbReference>
<evidence type="ECO:0000313" key="1">
    <source>
        <dbReference type="EMBL" id="CAK0886650.1"/>
    </source>
</evidence>
<dbReference type="InterPro" id="IPR036259">
    <property type="entry name" value="MFS_trans_sf"/>
</dbReference>
<comment type="caution">
    <text evidence="1">The sequence shown here is derived from an EMBL/GenBank/DDBJ whole genome shotgun (WGS) entry which is preliminary data.</text>
</comment>
<accession>A0ABN9WJF5</accession>
<evidence type="ECO:0000313" key="2">
    <source>
        <dbReference type="Proteomes" id="UP001189429"/>
    </source>
</evidence>
<proteinExistence type="predicted"/>
<dbReference type="SUPFAM" id="SSF103473">
    <property type="entry name" value="MFS general substrate transporter"/>
    <property type="match status" value="1"/>
</dbReference>
<evidence type="ECO:0008006" key="3">
    <source>
        <dbReference type="Google" id="ProtNLM"/>
    </source>
</evidence>